<keyword evidence="2 3" id="KW-0378">Hydrolase</keyword>
<dbReference type="PROSITE" id="PS00893">
    <property type="entry name" value="NUDIX_BOX"/>
    <property type="match status" value="1"/>
</dbReference>
<dbReference type="PRINTS" id="PR00502">
    <property type="entry name" value="NUDIXFAMILY"/>
</dbReference>
<dbReference type="SUPFAM" id="SSF55811">
    <property type="entry name" value="Nudix"/>
    <property type="match status" value="1"/>
</dbReference>
<dbReference type="OrthoDB" id="9786141at2"/>
<dbReference type="AlphaFoldDB" id="A0A5P2BIU2"/>
<sequence>MGEGGVYRQADDYDRGMSPYDPSAFPPFAVTVDLVVLTVRRHALCALAVRRGEQPFQGRWALPGGFVRADEDLSSAAARELSEETGLCAHAPDAPAQANGAHLEQLGTYGDPKRDPRMRVVSVAHLALAPDLPAPRAGGDANSARWAPVEALLKQGGYGREDEQAAPLAFDHAQILADGVERARSKIEYSSLATAFCPPEFTVGELRRVYEAVWGVVLDPRNFHRKVTGTPGFLVPTGGTTTRQGGRPAQLFRAGGATLLNPPMLRPEV</sequence>
<evidence type="ECO:0000256" key="3">
    <source>
        <dbReference type="RuleBase" id="RU003476"/>
    </source>
</evidence>
<dbReference type="Proteomes" id="UP000323046">
    <property type="component" value="Chromosome"/>
</dbReference>
<dbReference type="EMBL" id="CP029193">
    <property type="protein sequence ID" value="QES29910.1"/>
    <property type="molecule type" value="Genomic_DNA"/>
</dbReference>
<dbReference type="InterPro" id="IPR020084">
    <property type="entry name" value="NUDIX_hydrolase_CS"/>
</dbReference>
<protein>
    <submittedName>
        <fullName evidence="5">DNA hydrolase</fullName>
    </submittedName>
</protein>
<evidence type="ECO:0000256" key="1">
    <source>
        <dbReference type="ARBA" id="ARBA00005582"/>
    </source>
</evidence>
<gene>
    <name evidence="5" type="ORF">DEJ47_28810</name>
</gene>
<reference evidence="5 6" key="1">
    <citation type="submission" date="2018-05" db="EMBL/GenBank/DDBJ databases">
        <title>Streptomyces venezuelae.</title>
        <authorList>
            <person name="Kim W."/>
            <person name="Lee N."/>
            <person name="Cho B.-K."/>
        </authorList>
    </citation>
    <scope>NUCLEOTIDE SEQUENCE [LARGE SCALE GENOMIC DNA]</scope>
    <source>
        <strain evidence="5 6">ATCC 14583</strain>
    </source>
</reference>
<feature type="domain" description="Nudix hydrolase" evidence="4">
    <location>
        <begin position="27"/>
        <end position="171"/>
    </location>
</feature>
<evidence type="ECO:0000313" key="6">
    <source>
        <dbReference type="Proteomes" id="UP000323046"/>
    </source>
</evidence>
<dbReference type="InterPro" id="IPR036390">
    <property type="entry name" value="WH_DNA-bd_sf"/>
</dbReference>
<accession>A0A5P2BIU2</accession>
<evidence type="ECO:0000259" key="4">
    <source>
        <dbReference type="PROSITE" id="PS51462"/>
    </source>
</evidence>
<dbReference type="InterPro" id="IPR011213">
    <property type="entry name" value="NMN_biosyn"/>
</dbReference>
<dbReference type="InterPro" id="IPR000086">
    <property type="entry name" value="NUDIX_hydrolase_dom"/>
</dbReference>
<dbReference type="PANTHER" id="PTHR43736:SF4">
    <property type="entry name" value="SLR1690 PROTEIN"/>
    <property type="match status" value="1"/>
</dbReference>
<keyword evidence="6" id="KW-1185">Reference proteome</keyword>
<proteinExistence type="inferred from homology"/>
<dbReference type="Gene3D" id="1.10.10.10">
    <property type="entry name" value="Winged helix-like DNA-binding domain superfamily/Winged helix DNA-binding domain"/>
    <property type="match status" value="1"/>
</dbReference>
<dbReference type="Pfam" id="PF21906">
    <property type="entry name" value="WHD_NrtR"/>
    <property type="match status" value="1"/>
</dbReference>
<dbReference type="PROSITE" id="PS51462">
    <property type="entry name" value="NUDIX"/>
    <property type="match status" value="1"/>
</dbReference>
<dbReference type="CDD" id="cd18873">
    <property type="entry name" value="NUDIX_NadM_like"/>
    <property type="match status" value="1"/>
</dbReference>
<dbReference type="InterPro" id="IPR054105">
    <property type="entry name" value="WHD_NrtR"/>
</dbReference>
<dbReference type="InterPro" id="IPR020476">
    <property type="entry name" value="Nudix_hydrolase"/>
</dbReference>
<dbReference type="Gene3D" id="3.90.79.10">
    <property type="entry name" value="Nucleoside Triphosphate Pyrophosphohydrolase"/>
    <property type="match status" value="1"/>
</dbReference>
<dbReference type="InterPro" id="IPR015797">
    <property type="entry name" value="NUDIX_hydrolase-like_dom_sf"/>
</dbReference>
<name>A0A5P2BIU2_STRVZ</name>
<evidence type="ECO:0000313" key="5">
    <source>
        <dbReference type="EMBL" id="QES29910.1"/>
    </source>
</evidence>
<dbReference type="SUPFAM" id="SSF46785">
    <property type="entry name" value="Winged helix' DNA-binding domain"/>
    <property type="match status" value="1"/>
</dbReference>
<evidence type="ECO:0000256" key="2">
    <source>
        <dbReference type="ARBA" id="ARBA00022801"/>
    </source>
</evidence>
<dbReference type="PANTHER" id="PTHR43736">
    <property type="entry name" value="ADP-RIBOSE PYROPHOSPHATASE"/>
    <property type="match status" value="1"/>
</dbReference>
<dbReference type="GO" id="GO:0016787">
    <property type="term" value="F:hydrolase activity"/>
    <property type="evidence" value="ECO:0007669"/>
    <property type="project" value="UniProtKB-KW"/>
</dbReference>
<dbReference type="InterPro" id="IPR036388">
    <property type="entry name" value="WH-like_DNA-bd_sf"/>
</dbReference>
<comment type="similarity">
    <text evidence="1 3">Belongs to the Nudix hydrolase family.</text>
</comment>
<dbReference type="Pfam" id="PF00293">
    <property type="entry name" value="NUDIX"/>
    <property type="match status" value="1"/>
</dbReference>
<organism evidence="5 6">
    <name type="scientific">Streptomyces venezuelae</name>
    <dbReference type="NCBI Taxonomy" id="54571"/>
    <lineage>
        <taxon>Bacteria</taxon>
        <taxon>Bacillati</taxon>
        <taxon>Actinomycetota</taxon>
        <taxon>Actinomycetes</taxon>
        <taxon>Kitasatosporales</taxon>
        <taxon>Streptomycetaceae</taxon>
        <taxon>Streptomyces</taxon>
    </lineage>
</organism>
<dbReference type="PIRSF" id="PIRSF019423">
    <property type="entry name" value="NMN_biosyn"/>
    <property type="match status" value="1"/>
</dbReference>